<protein>
    <submittedName>
        <fullName evidence="4">Uncharacterized protein</fullName>
    </submittedName>
</protein>
<proteinExistence type="predicted"/>
<dbReference type="InterPro" id="IPR003715">
    <property type="entry name" value="Poly_export_N"/>
</dbReference>
<comment type="caution">
    <text evidence="4">The sequence shown here is derived from an EMBL/GenBank/DDBJ whole genome shotgun (WGS) entry which is preliminary data.</text>
</comment>
<evidence type="ECO:0000256" key="1">
    <source>
        <dbReference type="ARBA" id="ARBA00022729"/>
    </source>
</evidence>
<evidence type="ECO:0000259" key="3">
    <source>
        <dbReference type="Pfam" id="PF10531"/>
    </source>
</evidence>
<dbReference type="Pfam" id="PF02563">
    <property type="entry name" value="Poly_export"/>
    <property type="match status" value="1"/>
</dbReference>
<evidence type="ECO:0000259" key="2">
    <source>
        <dbReference type="Pfam" id="PF02563"/>
    </source>
</evidence>
<dbReference type="GO" id="GO:0015159">
    <property type="term" value="F:polysaccharide transmembrane transporter activity"/>
    <property type="evidence" value="ECO:0007669"/>
    <property type="project" value="InterPro"/>
</dbReference>
<keyword evidence="1" id="KW-0732">Signal</keyword>
<reference evidence="4 5" key="1">
    <citation type="submission" date="2019-07" db="EMBL/GenBank/DDBJ databases">
        <title>Whole genome shotgun sequence of Brevifollis gellanilyticus NBRC 108608.</title>
        <authorList>
            <person name="Hosoyama A."/>
            <person name="Uohara A."/>
            <person name="Ohji S."/>
            <person name="Ichikawa N."/>
        </authorList>
    </citation>
    <scope>NUCLEOTIDE SEQUENCE [LARGE SCALE GENOMIC DNA]</scope>
    <source>
        <strain evidence="4 5">NBRC 108608</strain>
    </source>
</reference>
<dbReference type="Pfam" id="PF10531">
    <property type="entry name" value="SLBB"/>
    <property type="match status" value="1"/>
</dbReference>
<feature type="domain" description="Soluble ligand binding" evidence="3">
    <location>
        <begin position="117"/>
        <end position="158"/>
    </location>
</feature>
<evidence type="ECO:0000313" key="5">
    <source>
        <dbReference type="Proteomes" id="UP000321577"/>
    </source>
</evidence>
<name>A0A512MBY6_9BACT</name>
<dbReference type="Gene3D" id="3.10.560.10">
    <property type="entry name" value="Outer membrane lipoprotein wza domain like"/>
    <property type="match status" value="1"/>
</dbReference>
<dbReference type="EMBL" id="BKAG01000027">
    <property type="protein sequence ID" value="GEP44249.1"/>
    <property type="molecule type" value="Genomic_DNA"/>
</dbReference>
<organism evidence="4 5">
    <name type="scientific">Brevifollis gellanilyticus</name>
    <dbReference type="NCBI Taxonomy" id="748831"/>
    <lineage>
        <taxon>Bacteria</taxon>
        <taxon>Pseudomonadati</taxon>
        <taxon>Verrucomicrobiota</taxon>
        <taxon>Verrucomicrobiia</taxon>
        <taxon>Verrucomicrobiales</taxon>
        <taxon>Verrucomicrobiaceae</taxon>
    </lineage>
</organism>
<dbReference type="AlphaFoldDB" id="A0A512MBY6"/>
<dbReference type="PANTHER" id="PTHR33619:SF3">
    <property type="entry name" value="POLYSACCHARIDE EXPORT PROTEIN GFCE-RELATED"/>
    <property type="match status" value="1"/>
</dbReference>
<sequence>MKTLITFFLSAVLGLAGLQAQTGELPLRKGDRITVSVGGIPDNEIQQIRGVYTVSDDGTIPLLYIGNVRAVGLKPSALQRSIEQNYIGQEIYTRPTVVVSIDGGESTATMRTVMITGVNKPGAVPYKQSMTLSQAIMTAGGPTPFGSMKKVKLIRAGRAATLHNLSSGAGDPNVDVQVQPDDQIIVPE</sequence>
<feature type="domain" description="Polysaccharide export protein N-terminal" evidence="2">
    <location>
        <begin position="21"/>
        <end position="101"/>
    </location>
</feature>
<evidence type="ECO:0000313" key="4">
    <source>
        <dbReference type="EMBL" id="GEP44249.1"/>
    </source>
</evidence>
<dbReference type="RefSeq" id="WP_146852020.1">
    <property type="nucleotide sequence ID" value="NZ_BKAG01000027.1"/>
</dbReference>
<dbReference type="InterPro" id="IPR049712">
    <property type="entry name" value="Poly_export"/>
</dbReference>
<gene>
    <name evidence="4" type="ORF">BGE01nite_35400</name>
</gene>
<accession>A0A512MBY6</accession>
<dbReference type="OrthoDB" id="9789876at2"/>
<dbReference type="Proteomes" id="UP000321577">
    <property type="component" value="Unassembled WGS sequence"/>
</dbReference>
<dbReference type="PANTHER" id="PTHR33619">
    <property type="entry name" value="POLYSACCHARIDE EXPORT PROTEIN GFCE-RELATED"/>
    <property type="match status" value="1"/>
</dbReference>
<dbReference type="Gene3D" id="3.30.1950.10">
    <property type="entry name" value="wza like domain"/>
    <property type="match status" value="1"/>
</dbReference>
<keyword evidence="5" id="KW-1185">Reference proteome</keyword>
<dbReference type="InterPro" id="IPR019554">
    <property type="entry name" value="Soluble_ligand-bd"/>
</dbReference>